<feature type="coiled-coil region" evidence="1">
    <location>
        <begin position="23"/>
        <end position="50"/>
    </location>
</feature>
<gene>
    <name evidence="3" type="ORF">RAG0_14816</name>
</gene>
<proteinExistence type="predicted"/>
<evidence type="ECO:0000256" key="2">
    <source>
        <dbReference type="SAM" id="MobiDB-lite"/>
    </source>
</evidence>
<evidence type="ECO:0000313" key="4">
    <source>
        <dbReference type="Proteomes" id="UP000178912"/>
    </source>
</evidence>
<dbReference type="Proteomes" id="UP000178912">
    <property type="component" value="Unassembled WGS sequence"/>
</dbReference>
<name>A0A1E1LIH4_9HELO</name>
<keyword evidence="1" id="KW-0175">Coiled coil</keyword>
<dbReference type="EMBL" id="FJUX01000126">
    <property type="protein sequence ID" value="CZT10296.1"/>
    <property type="molecule type" value="Genomic_DNA"/>
</dbReference>
<organism evidence="3 4">
    <name type="scientific">Rhynchosporium agropyri</name>
    <dbReference type="NCBI Taxonomy" id="914238"/>
    <lineage>
        <taxon>Eukaryota</taxon>
        <taxon>Fungi</taxon>
        <taxon>Dikarya</taxon>
        <taxon>Ascomycota</taxon>
        <taxon>Pezizomycotina</taxon>
        <taxon>Leotiomycetes</taxon>
        <taxon>Helotiales</taxon>
        <taxon>Ploettnerulaceae</taxon>
        <taxon>Rhynchosporium</taxon>
    </lineage>
</organism>
<protein>
    <submittedName>
        <fullName evidence="3">Uncharacterized protein</fullName>
    </submittedName>
</protein>
<feature type="region of interest" description="Disordered" evidence="2">
    <location>
        <begin position="124"/>
        <end position="145"/>
    </location>
</feature>
<keyword evidence="4" id="KW-1185">Reference proteome</keyword>
<reference evidence="4" key="1">
    <citation type="submission" date="2016-03" db="EMBL/GenBank/DDBJ databases">
        <authorList>
            <person name="Guldener U."/>
        </authorList>
    </citation>
    <scope>NUCLEOTIDE SEQUENCE [LARGE SCALE GENOMIC DNA]</scope>
    <source>
        <strain evidence="4">04CH-RAC-A.6.1</strain>
    </source>
</reference>
<evidence type="ECO:0000313" key="3">
    <source>
        <dbReference type="EMBL" id="CZT10296.1"/>
    </source>
</evidence>
<evidence type="ECO:0000256" key="1">
    <source>
        <dbReference type="SAM" id="Coils"/>
    </source>
</evidence>
<accession>A0A1E1LIH4</accession>
<sequence length="145" mass="16756">MSQQYLNKMSQDVAEQLLNLMTADEIEEKLDRIEEQLQILTTINESHETQEELAKIARSIQYLGAKMEMTNVGLDIKTDLETSVSDLILAACNMLVGREEDVLKWINDIVEGWTEIKEKWDEILRENQHNPSDTNDDMYDASPPR</sequence>
<dbReference type="AlphaFoldDB" id="A0A1E1LIH4"/>